<dbReference type="PANTHER" id="PTHR30258:SF2">
    <property type="entry name" value="COMG OPERON PROTEIN 1"/>
    <property type="match status" value="1"/>
</dbReference>
<evidence type="ECO:0000313" key="7">
    <source>
        <dbReference type="Proteomes" id="UP001302274"/>
    </source>
</evidence>
<dbReference type="InterPro" id="IPR027417">
    <property type="entry name" value="P-loop_NTPase"/>
</dbReference>
<feature type="domain" description="Bacterial type II secretion system protein E" evidence="4">
    <location>
        <begin position="185"/>
        <end position="568"/>
    </location>
</feature>
<keyword evidence="3" id="KW-0067">ATP-binding</keyword>
<dbReference type="SUPFAM" id="SSF160246">
    <property type="entry name" value="EspE N-terminal domain-like"/>
    <property type="match status" value="1"/>
</dbReference>
<evidence type="ECO:0000256" key="1">
    <source>
        <dbReference type="ARBA" id="ARBA00006611"/>
    </source>
</evidence>
<dbReference type="Gene3D" id="3.30.450.90">
    <property type="match status" value="1"/>
</dbReference>
<dbReference type="CDD" id="cd01129">
    <property type="entry name" value="PulE-GspE-like"/>
    <property type="match status" value="1"/>
</dbReference>
<comment type="caution">
    <text evidence="6">The sequence shown here is derived from an EMBL/GenBank/DDBJ whole genome shotgun (WGS) entry which is preliminary data.</text>
</comment>
<dbReference type="EMBL" id="JAYGJQ010000002">
    <property type="protein sequence ID" value="MEA9357930.1"/>
    <property type="molecule type" value="Genomic_DNA"/>
</dbReference>
<feature type="domain" description="Type II secretion system protein GspE N-terminal" evidence="5">
    <location>
        <begin position="71"/>
        <end position="156"/>
    </location>
</feature>
<dbReference type="Pfam" id="PF00437">
    <property type="entry name" value="T2SSE"/>
    <property type="match status" value="1"/>
</dbReference>
<dbReference type="RefSeq" id="WP_323578123.1">
    <property type="nucleotide sequence ID" value="NZ_JAYGJQ010000002.1"/>
</dbReference>
<protein>
    <submittedName>
        <fullName evidence="6">ATPase, T2SS/T4P/T4SS family</fullName>
    </submittedName>
</protein>
<dbReference type="SUPFAM" id="SSF52540">
    <property type="entry name" value="P-loop containing nucleoside triphosphate hydrolases"/>
    <property type="match status" value="1"/>
</dbReference>
<dbReference type="PANTHER" id="PTHR30258">
    <property type="entry name" value="TYPE II SECRETION SYSTEM PROTEIN GSPE-RELATED"/>
    <property type="match status" value="1"/>
</dbReference>
<dbReference type="InterPro" id="IPR037257">
    <property type="entry name" value="T2SS_E_N_sf"/>
</dbReference>
<dbReference type="Gene3D" id="3.40.50.300">
    <property type="entry name" value="P-loop containing nucleotide triphosphate hydrolases"/>
    <property type="match status" value="1"/>
</dbReference>
<organism evidence="6 7">
    <name type="scientific">Bacteriovorax antarcticus</name>
    <dbReference type="NCBI Taxonomy" id="3088717"/>
    <lineage>
        <taxon>Bacteria</taxon>
        <taxon>Pseudomonadati</taxon>
        <taxon>Bdellovibrionota</taxon>
        <taxon>Bacteriovoracia</taxon>
        <taxon>Bacteriovoracales</taxon>
        <taxon>Bacteriovoracaceae</taxon>
        <taxon>Bacteriovorax</taxon>
    </lineage>
</organism>
<dbReference type="Proteomes" id="UP001302274">
    <property type="component" value="Unassembled WGS sequence"/>
</dbReference>
<dbReference type="Gene3D" id="3.30.300.160">
    <property type="entry name" value="Type II secretion system, protein E, N-terminal domain"/>
    <property type="match status" value="1"/>
</dbReference>
<evidence type="ECO:0000259" key="5">
    <source>
        <dbReference type="Pfam" id="PF05157"/>
    </source>
</evidence>
<dbReference type="InterPro" id="IPR007831">
    <property type="entry name" value="T2SS_GspE_N"/>
</dbReference>
<gene>
    <name evidence="6" type="ORF">SHI21_16990</name>
</gene>
<keyword evidence="2" id="KW-0547">Nucleotide-binding</keyword>
<dbReference type="InterPro" id="IPR001482">
    <property type="entry name" value="T2SS/T4SS_dom"/>
</dbReference>
<evidence type="ECO:0000313" key="6">
    <source>
        <dbReference type="EMBL" id="MEA9357930.1"/>
    </source>
</evidence>
<sequence>MKITDHMMEKVEGQKEKIGQLLLKHTSLTTDQLDEALEIQQESGMLLGEILLRKNYIHPHDIIKVICHQVDIPYVTELKLDEIDPNLTMNISINYAKTHEVLPILETDYSITLLVTDPFNFDAINDIQEIFKKEVKMVVSSPLKVQDAINRIYERANRNVVDNIEGDFDENLDLDGPIDILEAGADEAPVIRFVNSIIFRAIKERASDIHIEPYEKEVVYRFRVNRVMREILRQPIKTQASVTSRLKVMTKSMDIAEKRLPQDGRIKIKMAGKDIDIRVSVVPIQNGERIVMRVLEKSNNILTLENLGFHGANLKALDELSKRKHGVVYVSGPTGHGKTTTLFAMLDRINTPDKMIITVEDPVEYELQGISQIQVNHKIDLTFAKALRSILRQNPDVIMVGETRDLETAEMAIQASLTGHFVLSTIHTNDASSAPNRLIDMGVQPFLIASSLAAVLAQRLIRTLCNECKESYEPTEYDFQMLDVHSIPPGATLYKPKGCAKCNYMGYGSMTVVSELLILTDDIRPLILKKADANTVKKMAMKNGMKSLRQDALEKVFRGITSVEEMVRAINEEDEDVQH</sequence>
<dbReference type="Pfam" id="PF05157">
    <property type="entry name" value="MshEN"/>
    <property type="match status" value="1"/>
</dbReference>
<evidence type="ECO:0000256" key="3">
    <source>
        <dbReference type="ARBA" id="ARBA00022840"/>
    </source>
</evidence>
<reference evidence="6 7" key="1">
    <citation type="submission" date="2023-11" db="EMBL/GenBank/DDBJ databases">
        <title>A Novel Polar Bacteriovorax (B. antarcticus) Isolated from the Biocrust in Antarctica.</title>
        <authorList>
            <person name="Mun W."/>
            <person name="Choi S.Y."/>
            <person name="Mitchell R.J."/>
        </authorList>
    </citation>
    <scope>NUCLEOTIDE SEQUENCE [LARGE SCALE GENOMIC DNA]</scope>
    <source>
        <strain evidence="6 7">PP10</strain>
    </source>
</reference>
<comment type="similarity">
    <text evidence="1">Belongs to the GSP E family.</text>
</comment>
<evidence type="ECO:0000256" key="2">
    <source>
        <dbReference type="ARBA" id="ARBA00022741"/>
    </source>
</evidence>
<keyword evidence="7" id="KW-1185">Reference proteome</keyword>
<evidence type="ECO:0000259" key="4">
    <source>
        <dbReference type="Pfam" id="PF00437"/>
    </source>
</evidence>
<name>A0ABU5W288_9BACT</name>
<accession>A0ABU5W288</accession>
<proteinExistence type="inferred from homology"/>